<organism evidence="3 4">
    <name type="scientific">Fusarium albosuccineum</name>
    <dbReference type="NCBI Taxonomy" id="1237068"/>
    <lineage>
        <taxon>Eukaryota</taxon>
        <taxon>Fungi</taxon>
        <taxon>Dikarya</taxon>
        <taxon>Ascomycota</taxon>
        <taxon>Pezizomycotina</taxon>
        <taxon>Sordariomycetes</taxon>
        <taxon>Hypocreomycetidae</taxon>
        <taxon>Hypocreales</taxon>
        <taxon>Nectriaceae</taxon>
        <taxon>Fusarium</taxon>
        <taxon>Fusarium decemcellulare species complex</taxon>
    </lineage>
</organism>
<dbReference type="OrthoDB" id="4991875at2759"/>
<name>A0A8H4P7W2_9HYPO</name>
<keyword evidence="4" id="KW-1185">Reference proteome</keyword>
<proteinExistence type="predicted"/>
<feature type="transmembrane region" description="Helical" evidence="2">
    <location>
        <begin position="248"/>
        <end position="271"/>
    </location>
</feature>
<evidence type="ECO:0000313" key="3">
    <source>
        <dbReference type="EMBL" id="KAF4460668.1"/>
    </source>
</evidence>
<dbReference type="Proteomes" id="UP000554235">
    <property type="component" value="Unassembled WGS sequence"/>
</dbReference>
<comment type="caution">
    <text evidence="3">The sequence shown here is derived from an EMBL/GenBank/DDBJ whole genome shotgun (WGS) entry which is preliminary data.</text>
</comment>
<feature type="transmembrane region" description="Helical" evidence="2">
    <location>
        <begin position="283"/>
        <end position="307"/>
    </location>
</feature>
<evidence type="ECO:0000256" key="2">
    <source>
        <dbReference type="SAM" id="Phobius"/>
    </source>
</evidence>
<evidence type="ECO:0000256" key="1">
    <source>
        <dbReference type="SAM" id="MobiDB-lite"/>
    </source>
</evidence>
<feature type="region of interest" description="Disordered" evidence="1">
    <location>
        <begin position="156"/>
        <end position="189"/>
    </location>
</feature>
<feature type="transmembrane region" description="Helical" evidence="2">
    <location>
        <begin position="129"/>
        <end position="147"/>
    </location>
</feature>
<accession>A0A8H4P7W2</accession>
<gene>
    <name evidence="3" type="ORF">FALBO_12549</name>
</gene>
<feature type="transmembrane region" description="Helical" evidence="2">
    <location>
        <begin position="91"/>
        <end position="109"/>
    </location>
</feature>
<keyword evidence="2" id="KW-0812">Transmembrane</keyword>
<keyword evidence="2" id="KW-1133">Transmembrane helix</keyword>
<feature type="transmembrane region" description="Helical" evidence="2">
    <location>
        <begin position="215"/>
        <end position="239"/>
    </location>
</feature>
<protein>
    <submittedName>
        <fullName evidence="3">Uncharacterized protein</fullName>
    </submittedName>
</protein>
<keyword evidence="2" id="KW-0472">Membrane</keyword>
<dbReference type="AlphaFoldDB" id="A0A8H4P7W2"/>
<sequence>MPSFVTSLLSYNFDPQPLVAEVLGVNATAATCLLNCPSGIDGNICGTNDQSVTLGPWASHCTWDGELFILKPLLALHITVRVILDLLASELAKVLTLVFSVILGCIRLYPAHDPLMHRIQSETWSFGQILAVLTPLSPLALVIQSVFNGGSHAWHSARNAEPSQPPETAFTDIELQDPDGSRPRSNPPSASILSATSLLPHQKALDSSTYRSTHWIHTAVWLLVGSLILMAFSMLQYIYLGWSAPKKLVVFFAVVLTTFPAFGYVPVLLGLATGGVDTRLSRILVTTYAVLLVAFIVVALFSVRAYLKPVMHPSWQRNRPFAVEESASEVE</sequence>
<dbReference type="EMBL" id="JAADYS010001892">
    <property type="protein sequence ID" value="KAF4460668.1"/>
    <property type="molecule type" value="Genomic_DNA"/>
</dbReference>
<evidence type="ECO:0000313" key="4">
    <source>
        <dbReference type="Proteomes" id="UP000554235"/>
    </source>
</evidence>
<reference evidence="3 4" key="1">
    <citation type="submission" date="2020-01" db="EMBL/GenBank/DDBJ databases">
        <title>Identification and distribution of gene clusters putatively required for synthesis of sphingolipid metabolism inhibitors in phylogenetically diverse species of the filamentous fungus Fusarium.</title>
        <authorList>
            <person name="Kim H.-S."/>
            <person name="Busman M."/>
            <person name="Brown D.W."/>
            <person name="Divon H."/>
            <person name="Uhlig S."/>
            <person name="Proctor R.H."/>
        </authorList>
    </citation>
    <scope>NUCLEOTIDE SEQUENCE [LARGE SCALE GENOMIC DNA]</scope>
    <source>
        <strain evidence="3 4">NRRL 20459</strain>
    </source>
</reference>